<accession>A0ABR7GEE1</accession>
<gene>
    <name evidence="9" type="primary">mreD</name>
    <name evidence="9" type="ORF">H8R94_00670</name>
</gene>
<keyword evidence="10" id="KW-1185">Reference proteome</keyword>
<feature type="transmembrane region" description="Helical" evidence="8">
    <location>
        <begin position="58"/>
        <end position="86"/>
    </location>
</feature>
<keyword evidence="5" id="KW-0133">Cell shape</keyword>
<evidence type="ECO:0000256" key="7">
    <source>
        <dbReference type="ARBA" id="ARBA00023136"/>
    </source>
</evidence>
<dbReference type="InterPro" id="IPR017225">
    <property type="entry name" value="Cell_shape_determin_MreD_prd"/>
</dbReference>
<evidence type="ECO:0000256" key="1">
    <source>
        <dbReference type="ARBA" id="ARBA00004651"/>
    </source>
</evidence>
<evidence type="ECO:0000256" key="8">
    <source>
        <dbReference type="SAM" id="Phobius"/>
    </source>
</evidence>
<keyword evidence="6 8" id="KW-1133">Transmembrane helix</keyword>
<keyword evidence="4 8" id="KW-0812">Transmembrane</keyword>
<dbReference type="NCBIfam" id="TIGR03426">
    <property type="entry name" value="shape_MreD"/>
    <property type="match status" value="1"/>
</dbReference>
<dbReference type="Pfam" id="PF04093">
    <property type="entry name" value="MreD"/>
    <property type="match status" value="1"/>
</dbReference>
<comment type="caution">
    <text evidence="9">The sequence shown here is derived from an EMBL/GenBank/DDBJ whole genome shotgun (WGS) entry which is preliminary data.</text>
</comment>
<feature type="transmembrane region" description="Helical" evidence="8">
    <location>
        <begin position="7"/>
        <end position="27"/>
    </location>
</feature>
<proteinExistence type="inferred from homology"/>
<dbReference type="RefSeq" id="WP_118534801.1">
    <property type="nucleotide sequence ID" value="NZ_JACOPG010000001.1"/>
</dbReference>
<reference evidence="9 10" key="1">
    <citation type="submission" date="2020-08" db="EMBL/GenBank/DDBJ databases">
        <title>Genome public.</title>
        <authorList>
            <person name="Liu C."/>
            <person name="Sun Q."/>
        </authorList>
    </citation>
    <scope>NUCLEOTIDE SEQUENCE [LARGE SCALE GENOMIC DNA]</scope>
    <source>
        <strain evidence="9 10">NSJ-9</strain>
    </source>
</reference>
<protein>
    <submittedName>
        <fullName evidence="9">Rod shape-determining protein MreD</fullName>
    </submittedName>
</protein>
<comment type="similarity">
    <text evidence="2">Belongs to the MreD family.</text>
</comment>
<keyword evidence="7 8" id="KW-0472">Membrane</keyword>
<evidence type="ECO:0000256" key="5">
    <source>
        <dbReference type="ARBA" id="ARBA00022960"/>
    </source>
</evidence>
<dbReference type="Proteomes" id="UP000643810">
    <property type="component" value="Unassembled WGS sequence"/>
</dbReference>
<comment type="subcellular location">
    <subcellularLocation>
        <location evidence="1">Cell membrane</location>
        <topology evidence="1">Multi-pass membrane protein</topology>
    </subcellularLocation>
</comment>
<evidence type="ECO:0000313" key="10">
    <source>
        <dbReference type="Proteomes" id="UP000643810"/>
    </source>
</evidence>
<feature type="transmembrane region" description="Helical" evidence="8">
    <location>
        <begin position="134"/>
        <end position="159"/>
    </location>
</feature>
<sequence>MEIKGIIKYILVVLAIVIVGFLLQTTVFPHMELGGVTPNIMVIIITSYGLMRGRKQGMIIGFCSGLILDFFSGTTFGLYAILYLYLGFLCGLFKKIFFGDDIKLPLALIGLSDLIYGIAVFVVLFLFRGRYDFLFYLTNLILPEVTYTILVAIPIYYVILKINQRLDKDNKRSSRKLV</sequence>
<evidence type="ECO:0000256" key="2">
    <source>
        <dbReference type="ARBA" id="ARBA00007776"/>
    </source>
</evidence>
<dbReference type="EMBL" id="JACOPG010000001">
    <property type="protein sequence ID" value="MBC5685135.1"/>
    <property type="molecule type" value="Genomic_DNA"/>
</dbReference>
<evidence type="ECO:0000256" key="3">
    <source>
        <dbReference type="ARBA" id="ARBA00022475"/>
    </source>
</evidence>
<dbReference type="InterPro" id="IPR007227">
    <property type="entry name" value="Cell_shape_determining_MreD"/>
</dbReference>
<evidence type="ECO:0000256" key="4">
    <source>
        <dbReference type="ARBA" id="ARBA00022692"/>
    </source>
</evidence>
<feature type="transmembrane region" description="Helical" evidence="8">
    <location>
        <begin position="106"/>
        <end position="127"/>
    </location>
</feature>
<keyword evidence="3" id="KW-1003">Cell membrane</keyword>
<dbReference type="PIRSF" id="PIRSF037497">
    <property type="entry name" value="MreD_Clostridium/Treponema_prd"/>
    <property type="match status" value="1"/>
</dbReference>
<name>A0ABR7GEE1_9FIRM</name>
<organism evidence="9 10">
    <name type="scientific">Roseburia lenta</name>
    <dbReference type="NCBI Taxonomy" id="2763061"/>
    <lineage>
        <taxon>Bacteria</taxon>
        <taxon>Bacillati</taxon>
        <taxon>Bacillota</taxon>
        <taxon>Clostridia</taxon>
        <taxon>Lachnospirales</taxon>
        <taxon>Lachnospiraceae</taxon>
        <taxon>Roseburia</taxon>
    </lineage>
</organism>
<evidence type="ECO:0000313" key="9">
    <source>
        <dbReference type="EMBL" id="MBC5685135.1"/>
    </source>
</evidence>
<evidence type="ECO:0000256" key="6">
    <source>
        <dbReference type="ARBA" id="ARBA00022989"/>
    </source>
</evidence>